<dbReference type="InterPro" id="IPR006626">
    <property type="entry name" value="PbH1"/>
</dbReference>
<name>A0ABY7VYU1_9BACT</name>
<dbReference type="Gene3D" id="2.30.42.10">
    <property type="match status" value="1"/>
</dbReference>
<dbReference type="Gene3D" id="2.160.20.10">
    <property type="entry name" value="Single-stranded right-handed beta-helix, Pectin lyase-like"/>
    <property type="match status" value="2"/>
</dbReference>
<organism evidence="3 4">
    <name type="scientific">Lentisphaera profundi</name>
    <dbReference type="NCBI Taxonomy" id="1658616"/>
    <lineage>
        <taxon>Bacteria</taxon>
        <taxon>Pseudomonadati</taxon>
        <taxon>Lentisphaerota</taxon>
        <taxon>Lentisphaeria</taxon>
        <taxon>Lentisphaerales</taxon>
        <taxon>Lentisphaeraceae</taxon>
        <taxon>Lentisphaera</taxon>
    </lineage>
</organism>
<dbReference type="Proteomes" id="UP001214250">
    <property type="component" value="Chromosome 2"/>
</dbReference>
<dbReference type="SMART" id="SM00228">
    <property type="entry name" value="PDZ"/>
    <property type="match status" value="1"/>
</dbReference>
<feature type="domain" description="PDZ" evidence="2">
    <location>
        <begin position="706"/>
        <end position="788"/>
    </location>
</feature>
<keyword evidence="1" id="KW-0732">Signal</keyword>
<evidence type="ECO:0000259" key="2">
    <source>
        <dbReference type="SMART" id="SM00228"/>
    </source>
</evidence>
<dbReference type="RefSeq" id="WP_274153756.1">
    <property type="nucleotide sequence ID" value="NZ_CP117812.1"/>
</dbReference>
<evidence type="ECO:0000313" key="3">
    <source>
        <dbReference type="EMBL" id="WDE98887.1"/>
    </source>
</evidence>
<dbReference type="Pfam" id="PF13229">
    <property type="entry name" value="Beta_helix"/>
    <property type="match status" value="1"/>
</dbReference>
<dbReference type="InterPro" id="IPR039448">
    <property type="entry name" value="Beta_helix"/>
</dbReference>
<dbReference type="SMART" id="SM00710">
    <property type="entry name" value="PbH1"/>
    <property type="match status" value="3"/>
</dbReference>
<dbReference type="InterPro" id="IPR011050">
    <property type="entry name" value="Pectin_lyase_fold/virulence"/>
</dbReference>
<protein>
    <submittedName>
        <fullName evidence="3">Right-handed parallel beta-helix repeat-containing protein</fullName>
    </submittedName>
</protein>
<dbReference type="SUPFAM" id="SSF50156">
    <property type="entry name" value="PDZ domain-like"/>
    <property type="match status" value="1"/>
</dbReference>
<reference evidence="3 4" key="1">
    <citation type="submission" date="2023-02" db="EMBL/GenBank/DDBJ databases">
        <title>Genome sequence of Lentisphaera profundi SAORIC-696.</title>
        <authorList>
            <person name="Kim e."/>
            <person name="Cho J.-C."/>
            <person name="Choi A."/>
            <person name="Kang I."/>
        </authorList>
    </citation>
    <scope>NUCLEOTIDE SEQUENCE [LARGE SCALE GENOMIC DNA]</scope>
    <source>
        <strain evidence="3 4">SAORIC-696</strain>
    </source>
</reference>
<proteinExistence type="predicted"/>
<evidence type="ECO:0000256" key="1">
    <source>
        <dbReference type="SAM" id="SignalP"/>
    </source>
</evidence>
<dbReference type="InterPro" id="IPR036034">
    <property type="entry name" value="PDZ_sf"/>
</dbReference>
<dbReference type="EMBL" id="CP117812">
    <property type="protein sequence ID" value="WDE98887.1"/>
    <property type="molecule type" value="Genomic_DNA"/>
</dbReference>
<dbReference type="Pfam" id="PF13180">
    <property type="entry name" value="PDZ_2"/>
    <property type="match status" value="1"/>
</dbReference>
<feature type="chain" id="PRO_5046565970" evidence="1">
    <location>
        <begin position="18"/>
        <end position="975"/>
    </location>
</feature>
<evidence type="ECO:0000313" key="4">
    <source>
        <dbReference type="Proteomes" id="UP001214250"/>
    </source>
</evidence>
<dbReference type="SUPFAM" id="SSF51126">
    <property type="entry name" value="Pectin lyase-like"/>
    <property type="match status" value="1"/>
</dbReference>
<feature type="signal peptide" evidence="1">
    <location>
        <begin position="1"/>
        <end position="17"/>
    </location>
</feature>
<dbReference type="InterPro" id="IPR012334">
    <property type="entry name" value="Pectin_lyas_fold"/>
</dbReference>
<keyword evidence="4" id="KW-1185">Reference proteome</keyword>
<gene>
    <name evidence="3" type="ORF">PQO03_13690</name>
</gene>
<accession>A0ABY7VYU1</accession>
<dbReference type="PANTHER" id="PTHR36453:SF1">
    <property type="entry name" value="RIGHT HANDED BETA HELIX DOMAIN-CONTAINING PROTEIN"/>
    <property type="match status" value="1"/>
</dbReference>
<dbReference type="PANTHER" id="PTHR36453">
    <property type="entry name" value="SECRETED PROTEIN-RELATED"/>
    <property type="match status" value="1"/>
</dbReference>
<sequence length="975" mass="108840">MKKLLLCFSLLCTQTYAADFYVSTKGSDTHIGSQAKPFKTLEQAQKALRKSQNIGRETCNIYIREGIYYLDNTLIFTPQDSGTKDAPVNYLAYKDEQVVLSGGSKLKLTWKAYKDGIFQSKTPEELKIDQLFINGKSQRMARYPNYDASKKTAAYQGFAADAFSKERALAWADPAGGYIHAMHTHRWGGYHYLITGKDAKGEVTYEGGWQNNRKMGMHKSFRMVENIFEELDAAGEWYHNAKTNTLYYKPEAKTELDKASVEVVRLAHLLEFQGSEKKPVKHISFKGFIVRHAARTFMDCKEQLLRSDWAIYRGGSFMLTGTENISILDCEFDQVGGNAIFVNNYNRRTLIKGCHIHNVGASGVCFVGDPNAVRDPLFEYGEKNDLSKIDRTPGPKTNNYPAFGVVEDCLIHGIGIVERQPAGVMMDMASEITIRDCSIYDCARSGINIGDGAWGGHLIERCDVFDTVLETHDHGSFNSWGRDRFWRSDVKPTQKAVDEDPSLPFLDAIKTTTIRDSRWRCDHGWDIDLDDGSSNYDIYNNLLLARGLKLREGFRRRAWNNITVNNGLHPHVWYNNSEDEVFSNIFMAPARGARMPSAVSKGKRVDSNLFFNVPESQVRRHTQFGWDINSLIGDPLFVDPANGDFRVKKGSPAFKIGFKNFPMDQFGVKKPSLKAIARTPIIPALAAPVKSKSHAKIAPLKNLDSTYLGATIHSIVGEEFSAYGTRKVDGGVALTQVPNSSSAAKTGFAQNDLIQAVNGKAVKDIEQFFKALSENRKTKVILKVIRNQEPTEITIKVNTFVQIETSSKINGFRNLKVPRSSTYSISTNTKTGNDKIEILLDGKLKASYGPIFANGIQNGAYKMDLGRPQNIASITSWSYNQGGNRGAQKIQVYASNSNTDPAWDLSKFTSLGLIDTSLNKKAHYTAASLRSINSESLGKFRWVIWAVSPISSNDGGENTAFQELAVEVAKYETDF</sequence>
<dbReference type="InterPro" id="IPR001478">
    <property type="entry name" value="PDZ"/>
</dbReference>